<evidence type="ECO:0000256" key="1">
    <source>
        <dbReference type="SAM" id="MobiDB-lite"/>
    </source>
</evidence>
<reference evidence="2" key="1">
    <citation type="submission" date="2023-04" db="EMBL/GenBank/DDBJ databases">
        <title>Black Yeasts Isolated from many extreme environments.</title>
        <authorList>
            <person name="Coleine C."/>
            <person name="Stajich J.E."/>
            <person name="Selbmann L."/>
        </authorList>
    </citation>
    <scope>NUCLEOTIDE SEQUENCE</scope>
    <source>
        <strain evidence="2">CCFEE 5312</strain>
    </source>
</reference>
<gene>
    <name evidence="2" type="ORF">LTR09_007186</name>
</gene>
<dbReference type="Proteomes" id="UP001271007">
    <property type="component" value="Unassembled WGS sequence"/>
</dbReference>
<evidence type="ECO:0000313" key="2">
    <source>
        <dbReference type="EMBL" id="KAK3051531.1"/>
    </source>
</evidence>
<feature type="region of interest" description="Disordered" evidence="1">
    <location>
        <begin position="1"/>
        <end position="44"/>
    </location>
</feature>
<protein>
    <submittedName>
        <fullName evidence="2">Uncharacterized protein</fullName>
    </submittedName>
</protein>
<comment type="caution">
    <text evidence="2">The sequence shown here is derived from an EMBL/GenBank/DDBJ whole genome shotgun (WGS) entry which is preliminary data.</text>
</comment>
<name>A0AAJ0G7V8_9PEZI</name>
<dbReference type="EMBL" id="JAWDJX010000025">
    <property type="protein sequence ID" value="KAK3051531.1"/>
    <property type="molecule type" value="Genomic_DNA"/>
</dbReference>
<feature type="compositionally biased region" description="Polar residues" evidence="1">
    <location>
        <begin position="16"/>
        <end position="37"/>
    </location>
</feature>
<proteinExistence type="predicted"/>
<sequence>MFALVAASRGERSMRNARSSSAFNKANTPYNNNTKQHTLSSTPPLSTLTARKTMRCFKTIDELIKSQSAYHHHHHPELPVCSTMKFFITFFALVAAMCAPALAWTEADYAWSCMTQHHMMYRSISIFCENENIEIPSGYANTGVKTHAHLAMITGTCSPAQWVPDDICRLQFYRMCATSTNGAQKMKFFGTNGCQRWVLAFLNQ</sequence>
<organism evidence="2 3">
    <name type="scientific">Extremus antarcticus</name>
    <dbReference type="NCBI Taxonomy" id="702011"/>
    <lineage>
        <taxon>Eukaryota</taxon>
        <taxon>Fungi</taxon>
        <taxon>Dikarya</taxon>
        <taxon>Ascomycota</taxon>
        <taxon>Pezizomycotina</taxon>
        <taxon>Dothideomycetes</taxon>
        <taxon>Dothideomycetidae</taxon>
        <taxon>Mycosphaerellales</taxon>
        <taxon>Extremaceae</taxon>
        <taxon>Extremus</taxon>
    </lineage>
</organism>
<evidence type="ECO:0000313" key="3">
    <source>
        <dbReference type="Proteomes" id="UP001271007"/>
    </source>
</evidence>
<accession>A0AAJ0G7V8</accession>
<dbReference type="AlphaFoldDB" id="A0AAJ0G7V8"/>
<keyword evidence="3" id="KW-1185">Reference proteome</keyword>